<sequence length="298" mass="34215">ETMMVDNGFNFNGNFFTISDNHHTPFDQQTIEIGALNSFAATVYASKDLKVQEFLFGVPQIGMGHLAEMRVEVWFDYTGEISDIIVKQDTEVIDRSSLSITHQKVKCQEKDTEEKCDRTSMSAVFLEPLKDNVMAIKAMDFKLRDQTTYLNDGFDISGDSLNAMVTEMIPSPLKGEGLIKVTQNAKYSDYWSADDGRIFEKNTFGSFKQINHEFKRFQDSGDPRTRLHSGFGGVMDYEKLRAQSVFNSTALQAELGETFSHYITISERMTDEMYQEMLIQEHIAMKKLQEMDRQTRWN</sequence>
<accession>A0AC60W5Y4</accession>
<organism evidence="1 2">
    <name type="scientific">Candidatus Nitrosomaritimum aestuariumsis</name>
    <dbReference type="NCBI Taxonomy" id="3342354"/>
    <lineage>
        <taxon>Archaea</taxon>
        <taxon>Nitrososphaerota</taxon>
        <taxon>Nitrososphaeria</taxon>
        <taxon>Nitrosopumilales</taxon>
        <taxon>Nitrosopumilaceae</taxon>
        <taxon>Candidatus Nitrosomaritimum</taxon>
    </lineage>
</organism>
<feature type="non-terminal residue" evidence="1">
    <location>
        <position position="1"/>
    </location>
</feature>
<comment type="caution">
    <text evidence="1">The sequence shown here is derived from an EMBL/GenBank/DDBJ whole genome shotgun (WGS) entry which is preliminary data.</text>
</comment>
<name>A0AC60W5Y4_9ARCH</name>
<dbReference type="Proteomes" id="UP000591542">
    <property type="component" value="Unassembled WGS sequence"/>
</dbReference>
<gene>
    <name evidence="1" type="ORF">H2B01_00145</name>
</gene>
<proteinExistence type="predicted"/>
<dbReference type="EMBL" id="JACEMX010000005">
    <property type="protein sequence ID" value="MBA4462579.1"/>
    <property type="molecule type" value="Genomic_DNA"/>
</dbReference>
<evidence type="ECO:0000313" key="1">
    <source>
        <dbReference type="EMBL" id="MBA4462579.1"/>
    </source>
</evidence>
<protein>
    <submittedName>
        <fullName evidence="1">Uncharacterized protein</fullName>
    </submittedName>
</protein>
<reference evidence="1 2" key="1">
    <citation type="journal article" date="2020" name="Appl. Environ. Microbiol.">
        <title>Genomic Characteristics of a Novel Species of Ammonia-Oxidizing Archaea from the Jiulong River Estuary.</title>
        <authorList>
            <person name="Zou D."/>
            <person name="Wan R."/>
            <person name="Han L."/>
            <person name="Xu M.N."/>
            <person name="Liu Y."/>
            <person name="Liu H."/>
            <person name="Kao S.J."/>
            <person name="Li M."/>
        </authorList>
    </citation>
    <scope>NUCLEOTIDE SEQUENCE [LARGE SCALE GENOMIC DNA]</scope>
    <source>
        <strain evidence="1">S2bin1</strain>
    </source>
</reference>
<evidence type="ECO:0000313" key="2">
    <source>
        <dbReference type="Proteomes" id="UP000591542"/>
    </source>
</evidence>